<comment type="caution">
    <text evidence="2">The sequence shown here is derived from an EMBL/GenBank/DDBJ whole genome shotgun (WGS) entry which is preliminary data.</text>
</comment>
<proteinExistence type="predicted"/>
<accession>A0ABR2IST0</accession>
<feature type="region of interest" description="Disordered" evidence="1">
    <location>
        <begin position="271"/>
        <end position="305"/>
    </location>
</feature>
<evidence type="ECO:0000313" key="2">
    <source>
        <dbReference type="EMBL" id="KAK8867563.1"/>
    </source>
</evidence>
<keyword evidence="3" id="KW-1185">Reference proteome</keyword>
<name>A0ABR2IST0_9PEZI</name>
<evidence type="ECO:0000313" key="3">
    <source>
        <dbReference type="Proteomes" id="UP001390339"/>
    </source>
</evidence>
<dbReference type="Proteomes" id="UP001390339">
    <property type="component" value="Unassembled WGS sequence"/>
</dbReference>
<protein>
    <submittedName>
        <fullName evidence="2">Uncharacterized protein</fullName>
    </submittedName>
</protein>
<sequence>METNAAREHRSPIFGRPWSNLQKCSNAIYSNQTWVLPTIYLRPPVFFVRNWRTLSHSERPSLTRDFGVTVVLIRIGTPRSPAGNGRHGPVVPPHLGQRPALVVAVPVVRQEGPVGEQGDLGIVTFVPNVRVPVDARVVVAGVRIFHPEEPAQRPHQVPLCLVGCVNLPYLLDGVLVELILRLHGQDVDLQVLQALVLGQHKVGPYFRELLLPEFLQHVDQEAVVPPYVRVVRVGARKGATDSNTGAGGETIRIQEPGITFRAGGHPFRHRAIDAHSSPGIGGRDQAVGTGSGDTGKKQSGTPRGQ</sequence>
<evidence type="ECO:0000256" key="1">
    <source>
        <dbReference type="SAM" id="MobiDB-lite"/>
    </source>
</evidence>
<organism evidence="2 3">
    <name type="scientific">Apiospora arundinis</name>
    <dbReference type="NCBI Taxonomy" id="335852"/>
    <lineage>
        <taxon>Eukaryota</taxon>
        <taxon>Fungi</taxon>
        <taxon>Dikarya</taxon>
        <taxon>Ascomycota</taxon>
        <taxon>Pezizomycotina</taxon>
        <taxon>Sordariomycetes</taxon>
        <taxon>Xylariomycetidae</taxon>
        <taxon>Amphisphaeriales</taxon>
        <taxon>Apiosporaceae</taxon>
        <taxon>Apiospora</taxon>
    </lineage>
</organism>
<dbReference type="EMBL" id="JAPCWZ010000004">
    <property type="protein sequence ID" value="KAK8867563.1"/>
    <property type="molecule type" value="Genomic_DNA"/>
</dbReference>
<reference evidence="2 3" key="1">
    <citation type="journal article" date="2024" name="IMA Fungus">
        <title>Apiospora arundinis, a panoply of carbohydrate-active enzymes and secondary metabolites.</title>
        <authorList>
            <person name="Sorensen T."/>
            <person name="Petersen C."/>
            <person name="Muurmann A.T."/>
            <person name="Christiansen J.V."/>
            <person name="Brundto M.L."/>
            <person name="Overgaard C.K."/>
            <person name="Boysen A.T."/>
            <person name="Wollenberg R.D."/>
            <person name="Larsen T.O."/>
            <person name="Sorensen J.L."/>
            <person name="Nielsen K.L."/>
            <person name="Sondergaard T.E."/>
        </authorList>
    </citation>
    <scope>NUCLEOTIDE SEQUENCE [LARGE SCALE GENOMIC DNA]</scope>
    <source>
        <strain evidence="2 3">AAU 773</strain>
    </source>
</reference>
<gene>
    <name evidence="2" type="ORF">PGQ11_006141</name>
</gene>